<accession>A0A3R7FWV6</accession>
<sequence length="291" mass="32423">MSFLAVLLELALVVVTMLVTASLVIVGPRRIVSSLGDFRWRLEICFIPLLALASVLILRWSTADVVLRLERRVFGNNITQWLFDFDRLFGPGGPVSLLQSFQSPTLTSYFVFAYVYGYAFLLLFPFIAYFALDDTDDLADLILAFTANYGIGLCCYVVFMAYGPRNFDPLLFDGLLYDAFPRIRDLTGNVNQPTNVFPSLHTSLSMTVFFFAWQTREKYPAWVPVAGVLAISIVVATMYLGIHWFSDVVAGTLLAAVSVYIGRNYTVREATESVRGYLGTRLGSGGRTDGD</sequence>
<dbReference type="Gene3D" id="1.20.144.10">
    <property type="entry name" value="Phosphatidic acid phosphatase type 2/haloperoxidase"/>
    <property type="match status" value="1"/>
</dbReference>
<dbReference type="AlphaFoldDB" id="A0A3R7FWV6"/>
<keyword evidence="3 5" id="KW-1133">Transmembrane helix</keyword>
<dbReference type="RefSeq" id="WP_120242625.1">
    <property type="nucleotide sequence ID" value="NZ_RAPO01000001.1"/>
</dbReference>
<evidence type="ECO:0000256" key="1">
    <source>
        <dbReference type="ARBA" id="ARBA00004141"/>
    </source>
</evidence>
<dbReference type="CDD" id="cd03386">
    <property type="entry name" value="PAP2_Aur1_like"/>
    <property type="match status" value="1"/>
</dbReference>
<dbReference type="EMBL" id="RAPO01000001">
    <property type="protein sequence ID" value="RKD97045.1"/>
    <property type="molecule type" value="Genomic_DNA"/>
</dbReference>
<feature type="transmembrane region" description="Helical" evidence="5">
    <location>
        <begin position="40"/>
        <end position="60"/>
    </location>
</feature>
<gene>
    <name evidence="7" type="ORF">ATJ93_0026</name>
</gene>
<dbReference type="Proteomes" id="UP000283805">
    <property type="component" value="Unassembled WGS sequence"/>
</dbReference>
<comment type="subcellular location">
    <subcellularLocation>
        <location evidence="1">Membrane</location>
        <topology evidence="1">Multi-pass membrane protein</topology>
    </subcellularLocation>
</comment>
<feature type="transmembrane region" description="Helical" evidence="5">
    <location>
        <begin position="196"/>
        <end position="214"/>
    </location>
</feature>
<evidence type="ECO:0000259" key="6">
    <source>
        <dbReference type="SMART" id="SM00014"/>
    </source>
</evidence>
<reference evidence="7 8" key="1">
    <citation type="submission" date="2018-09" db="EMBL/GenBank/DDBJ databases">
        <title>Genomic Encyclopedia of Archaeal and Bacterial Type Strains, Phase II (KMG-II): from individual species to whole genera.</title>
        <authorList>
            <person name="Goeker M."/>
        </authorList>
    </citation>
    <scope>NUCLEOTIDE SEQUENCE [LARGE SCALE GENOMIC DNA]</scope>
    <source>
        <strain evidence="7 8">DSM 13151</strain>
    </source>
</reference>
<name>A0A3R7FWV6_9EURY</name>
<feature type="transmembrane region" description="Helical" evidence="5">
    <location>
        <begin position="109"/>
        <end position="132"/>
    </location>
</feature>
<dbReference type="InterPro" id="IPR052185">
    <property type="entry name" value="IPC_Synthase-Related"/>
</dbReference>
<protein>
    <submittedName>
        <fullName evidence="7">PAP2 superfamily protein</fullName>
    </submittedName>
</protein>
<evidence type="ECO:0000256" key="5">
    <source>
        <dbReference type="SAM" id="Phobius"/>
    </source>
</evidence>
<keyword evidence="8" id="KW-1185">Reference proteome</keyword>
<evidence type="ECO:0000256" key="2">
    <source>
        <dbReference type="ARBA" id="ARBA00022692"/>
    </source>
</evidence>
<dbReference type="InterPro" id="IPR000326">
    <property type="entry name" value="PAP2/HPO"/>
</dbReference>
<feature type="transmembrane region" description="Helical" evidence="5">
    <location>
        <begin position="221"/>
        <end position="242"/>
    </location>
</feature>
<evidence type="ECO:0000313" key="7">
    <source>
        <dbReference type="EMBL" id="RKD97045.1"/>
    </source>
</evidence>
<evidence type="ECO:0000256" key="4">
    <source>
        <dbReference type="ARBA" id="ARBA00023136"/>
    </source>
</evidence>
<dbReference type="OrthoDB" id="329477at2157"/>
<organism evidence="7 8">
    <name type="scientific">Halopiger aswanensis</name>
    <dbReference type="NCBI Taxonomy" id="148449"/>
    <lineage>
        <taxon>Archaea</taxon>
        <taxon>Methanobacteriati</taxon>
        <taxon>Methanobacteriota</taxon>
        <taxon>Stenosarchaea group</taxon>
        <taxon>Halobacteria</taxon>
        <taxon>Halobacteriales</taxon>
        <taxon>Natrialbaceae</taxon>
        <taxon>Halopiger</taxon>
    </lineage>
</organism>
<feature type="transmembrane region" description="Helical" evidence="5">
    <location>
        <begin position="248"/>
        <end position="266"/>
    </location>
</feature>
<feature type="transmembrane region" description="Helical" evidence="5">
    <location>
        <begin position="141"/>
        <end position="162"/>
    </location>
</feature>
<dbReference type="InterPro" id="IPR026841">
    <property type="entry name" value="Aur1/Ipt1"/>
</dbReference>
<comment type="caution">
    <text evidence="7">The sequence shown here is derived from an EMBL/GenBank/DDBJ whole genome shotgun (WGS) entry which is preliminary data.</text>
</comment>
<dbReference type="InterPro" id="IPR036938">
    <property type="entry name" value="PAP2/HPO_sf"/>
</dbReference>
<dbReference type="PANTHER" id="PTHR31310">
    <property type="match status" value="1"/>
</dbReference>
<evidence type="ECO:0000256" key="3">
    <source>
        <dbReference type="ARBA" id="ARBA00022989"/>
    </source>
</evidence>
<evidence type="ECO:0000313" key="8">
    <source>
        <dbReference type="Proteomes" id="UP000283805"/>
    </source>
</evidence>
<dbReference type="SMART" id="SM00014">
    <property type="entry name" value="acidPPc"/>
    <property type="match status" value="1"/>
</dbReference>
<dbReference type="SUPFAM" id="SSF48317">
    <property type="entry name" value="Acid phosphatase/Vanadium-dependent haloperoxidase"/>
    <property type="match status" value="1"/>
</dbReference>
<feature type="domain" description="Phosphatidic acid phosphatase type 2/haloperoxidase" evidence="6">
    <location>
        <begin position="153"/>
        <end position="263"/>
    </location>
</feature>
<dbReference type="PANTHER" id="PTHR31310:SF7">
    <property type="entry name" value="PA-PHOSPHATASE RELATED-FAMILY PROTEIN DDB_G0268928"/>
    <property type="match status" value="1"/>
</dbReference>
<keyword evidence="2 5" id="KW-0812">Transmembrane</keyword>
<keyword evidence="4 5" id="KW-0472">Membrane</keyword>
<proteinExistence type="predicted"/>
<dbReference type="Pfam" id="PF14378">
    <property type="entry name" value="PAP2_3"/>
    <property type="match status" value="1"/>
</dbReference>
<dbReference type="GO" id="GO:0016020">
    <property type="term" value="C:membrane"/>
    <property type="evidence" value="ECO:0007669"/>
    <property type="project" value="UniProtKB-SubCell"/>
</dbReference>
<feature type="transmembrane region" description="Helical" evidence="5">
    <location>
        <begin position="6"/>
        <end position="28"/>
    </location>
</feature>